<feature type="region of interest" description="Disordered" evidence="1">
    <location>
        <begin position="175"/>
        <end position="220"/>
    </location>
</feature>
<proteinExistence type="predicted"/>
<dbReference type="AlphaFoldDB" id="A0A1H1L431"/>
<dbReference type="Proteomes" id="UP000199480">
    <property type="component" value="Chromosome I"/>
</dbReference>
<evidence type="ECO:0008006" key="4">
    <source>
        <dbReference type="Google" id="ProtNLM"/>
    </source>
</evidence>
<organism evidence="2 3">
    <name type="scientific">Parafannyhessea umbonata</name>
    <dbReference type="NCBI Taxonomy" id="604330"/>
    <lineage>
        <taxon>Bacteria</taxon>
        <taxon>Bacillati</taxon>
        <taxon>Actinomycetota</taxon>
        <taxon>Coriobacteriia</taxon>
        <taxon>Coriobacteriales</taxon>
        <taxon>Atopobiaceae</taxon>
        <taxon>Parafannyhessea</taxon>
    </lineage>
</organism>
<accession>A0A1H1L431</accession>
<dbReference type="EMBL" id="LT629759">
    <property type="protein sequence ID" value="SDR69331.1"/>
    <property type="molecule type" value="Genomic_DNA"/>
</dbReference>
<name>A0A1H1L431_9ACTN</name>
<reference evidence="3" key="1">
    <citation type="submission" date="2016-10" db="EMBL/GenBank/DDBJ databases">
        <authorList>
            <person name="Varghese N."/>
            <person name="Submissions S."/>
        </authorList>
    </citation>
    <scope>NUCLEOTIDE SEQUENCE [LARGE SCALE GENOMIC DNA]</scope>
    <source>
        <strain evidence="3">DSM 22620</strain>
    </source>
</reference>
<protein>
    <recommendedName>
        <fullName evidence="4">Terminase small subunit</fullName>
    </recommendedName>
</protein>
<evidence type="ECO:0000313" key="2">
    <source>
        <dbReference type="EMBL" id="SDR69331.1"/>
    </source>
</evidence>
<dbReference type="GeneID" id="78500053"/>
<sequence length="220" mass="24123">MSSGQRPMTGKGSGRKNNLPTATRPVEKSNDVAYAKELFMLPTIDMEDPDAVRDRYFELLELSEKYGRAITIEALSMGFDTTREEIIEVSKGERCRLGARLSVASAPIFQKCLNSVAGIWATHMSSGDFKQPVAGIFIGKNNFGYGDVTETVVRHESAKLGPSKAELEAKYQSALPTETPVDADVEAVYELPKPKKAPAKRKPGRPRKTSTSGRGRKKSQ</sequence>
<gene>
    <name evidence="2" type="ORF">SAMN04489857_0682</name>
</gene>
<evidence type="ECO:0000313" key="3">
    <source>
        <dbReference type="Proteomes" id="UP000199480"/>
    </source>
</evidence>
<dbReference type="RefSeq" id="WP_157692140.1">
    <property type="nucleotide sequence ID" value="NZ_LT629759.1"/>
</dbReference>
<dbReference type="OrthoDB" id="2060398at2"/>
<feature type="compositionally biased region" description="Basic residues" evidence="1">
    <location>
        <begin position="194"/>
        <end position="220"/>
    </location>
</feature>
<evidence type="ECO:0000256" key="1">
    <source>
        <dbReference type="SAM" id="MobiDB-lite"/>
    </source>
</evidence>
<feature type="region of interest" description="Disordered" evidence="1">
    <location>
        <begin position="1"/>
        <end position="26"/>
    </location>
</feature>